<name>A0A7I7NP32_9MYCO</name>
<proteinExistence type="inferred from homology"/>
<dbReference type="PANTHER" id="PTHR23088">
    <property type="entry name" value="NITRILASE-RELATED"/>
    <property type="match status" value="1"/>
</dbReference>
<evidence type="ECO:0000259" key="2">
    <source>
        <dbReference type="PROSITE" id="PS50263"/>
    </source>
</evidence>
<dbReference type="InterPro" id="IPR036526">
    <property type="entry name" value="C-N_Hydrolase_sf"/>
</dbReference>
<comment type="similarity">
    <text evidence="1">Belongs to the carbon-nitrogen hydrolase superfamily. NIT1/NIT2 family.</text>
</comment>
<sequence>MPSSFSRRKRRVSSPGLSWIAQLLLAPQAARIVAGPKLARMRIALAQILSGADPAANLSLVGEYASRAADAGAKLVVFPEATMCRFGVPLGPIAEPVDGPWANGVRRIATEADITVIAGMFTPADDGRVTNTLIAAGPGTPNQPDTHYHKIHLYDAFGFTESRTVAPGHEPVVISVDDVHVGLTICYDIRFPALYTELARRGAQLIAVCASWGSGPGKLEQWTLLARARALDSMSYVAAAGQADPGSPLSGPGAPLGVGGSLVASPLGEVVASAGSQPQLVVADIDPDSVAAARDNIAVLRNRSSFVQIDEAQSRR</sequence>
<keyword evidence="4" id="KW-1185">Reference proteome</keyword>
<dbReference type="Pfam" id="PF00795">
    <property type="entry name" value="CN_hydrolase"/>
    <property type="match status" value="1"/>
</dbReference>
<reference evidence="3 4" key="1">
    <citation type="journal article" date="2019" name="Emerg. Microbes Infect.">
        <title>Comprehensive subspecies identification of 175 nontuberculous mycobacteria species based on 7547 genomic profiles.</title>
        <authorList>
            <person name="Matsumoto Y."/>
            <person name="Kinjo T."/>
            <person name="Motooka D."/>
            <person name="Nabeya D."/>
            <person name="Jung N."/>
            <person name="Uechi K."/>
            <person name="Horii T."/>
            <person name="Iida T."/>
            <person name="Fujita J."/>
            <person name="Nakamura S."/>
        </authorList>
    </citation>
    <scope>NUCLEOTIDE SEQUENCE [LARGE SCALE GENOMIC DNA]</scope>
    <source>
        <strain evidence="3 4">JCM 15657</strain>
    </source>
</reference>
<keyword evidence="3" id="KW-0378">Hydrolase</keyword>
<dbReference type="CDD" id="cd07581">
    <property type="entry name" value="nitrilase_3"/>
    <property type="match status" value="1"/>
</dbReference>
<dbReference type="Gene3D" id="3.60.110.10">
    <property type="entry name" value="Carbon-nitrogen hydrolase"/>
    <property type="match status" value="1"/>
</dbReference>
<dbReference type="InterPro" id="IPR001110">
    <property type="entry name" value="UPF0012_CS"/>
</dbReference>
<evidence type="ECO:0000313" key="3">
    <source>
        <dbReference type="EMBL" id="BBX98384.1"/>
    </source>
</evidence>
<dbReference type="InterPro" id="IPR003010">
    <property type="entry name" value="C-N_Hydrolase"/>
</dbReference>
<dbReference type="AlphaFoldDB" id="A0A7I7NP32"/>
<feature type="domain" description="CN hydrolase" evidence="2">
    <location>
        <begin position="41"/>
        <end position="287"/>
    </location>
</feature>
<dbReference type="PROSITE" id="PS50263">
    <property type="entry name" value="CN_HYDROLASE"/>
    <property type="match status" value="1"/>
</dbReference>
<organism evidence="3 4">
    <name type="scientific">Mycobacterium lacus</name>
    <dbReference type="NCBI Taxonomy" id="169765"/>
    <lineage>
        <taxon>Bacteria</taxon>
        <taxon>Bacillati</taxon>
        <taxon>Actinomycetota</taxon>
        <taxon>Actinomycetes</taxon>
        <taxon>Mycobacteriales</taxon>
        <taxon>Mycobacteriaceae</taxon>
        <taxon>Mycobacterium</taxon>
    </lineage>
</organism>
<protein>
    <submittedName>
        <fullName evidence="3">Hydrolase</fullName>
    </submittedName>
</protein>
<dbReference type="SUPFAM" id="SSF56317">
    <property type="entry name" value="Carbon-nitrogen hydrolase"/>
    <property type="match status" value="1"/>
</dbReference>
<evidence type="ECO:0000256" key="1">
    <source>
        <dbReference type="ARBA" id="ARBA00010613"/>
    </source>
</evidence>
<dbReference type="PANTHER" id="PTHR23088:SF27">
    <property type="entry name" value="DEAMINATED GLUTATHIONE AMIDASE"/>
    <property type="match status" value="1"/>
</dbReference>
<accession>A0A7I7NP32</accession>
<dbReference type="GO" id="GO:0016787">
    <property type="term" value="F:hydrolase activity"/>
    <property type="evidence" value="ECO:0007669"/>
    <property type="project" value="UniProtKB-KW"/>
</dbReference>
<dbReference type="KEGG" id="mlj:MLAC_36780"/>
<dbReference type="Proteomes" id="UP000466396">
    <property type="component" value="Chromosome"/>
</dbReference>
<evidence type="ECO:0000313" key="4">
    <source>
        <dbReference type="Proteomes" id="UP000466396"/>
    </source>
</evidence>
<gene>
    <name evidence="3" type="ORF">MLAC_36780</name>
</gene>
<dbReference type="EMBL" id="AP022581">
    <property type="protein sequence ID" value="BBX98384.1"/>
    <property type="molecule type" value="Genomic_DNA"/>
</dbReference>
<dbReference type="PROSITE" id="PS01227">
    <property type="entry name" value="UPF0012"/>
    <property type="match status" value="1"/>
</dbReference>